<dbReference type="Gene3D" id="3.30.470.20">
    <property type="entry name" value="ATP-grasp fold, B domain"/>
    <property type="match status" value="1"/>
</dbReference>
<name>A0A9X3MT24_9ACTN</name>
<dbReference type="RefSeq" id="WP_270040539.1">
    <property type="nucleotide sequence ID" value="NZ_JAPDOD010000011.1"/>
</dbReference>
<proteinExistence type="predicted"/>
<sequence>MSHRGVLIVTNEHDVEADLVVRELVRRDHGVVRLNTERFESWRIAVEPGRAWTLEGHGRRLHSEGCSGVWWRRPESAATPRDVADEEWAVICAHQFTLISALQHVDGPRWMSRPSAIRVADDKARQLVAAAAAGFRVPATTWTNDVIAAEQRLVAHGGHGIAKPTATAYWEHDDTSHFVFAHAIGTAGLPRPDSLAPAPLAFQQRIEAKRDVRVTVVGTAAFAAVTDDATIDEPDWRLADTPMWAPYELPPEIRQRCVLLVADLGLLFAGVDLLVDADGEHWFCELNPNGEWGWLDAAGLPIAEAIAAELTQ</sequence>
<evidence type="ECO:0000313" key="1">
    <source>
        <dbReference type="EMBL" id="MDA0161336.1"/>
    </source>
</evidence>
<dbReference type="Proteomes" id="UP001149140">
    <property type="component" value="Unassembled WGS sequence"/>
</dbReference>
<comment type="caution">
    <text evidence="1">The sequence shown here is derived from an EMBL/GenBank/DDBJ whole genome shotgun (WGS) entry which is preliminary data.</text>
</comment>
<dbReference type="GO" id="GO:0005737">
    <property type="term" value="C:cytoplasm"/>
    <property type="evidence" value="ECO:0007669"/>
    <property type="project" value="TreeGrafter"/>
</dbReference>
<dbReference type="EMBL" id="JAPDOD010000011">
    <property type="protein sequence ID" value="MDA0161336.1"/>
    <property type="molecule type" value="Genomic_DNA"/>
</dbReference>
<dbReference type="GO" id="GO:0009432">
    <property type="term" value="P:SOS response"/>
    <property type="evidence" value="ECO:0007669"/>
    <property type="project" value="TreeGrafter"/>
</dbReference>
<accession>A0A9X3MT24</accession>
<protein>
    <recommendedName>
        <fullName evidence="3">ATP-grasp ribosomal peptide maturase</fullName>
    </recommendedName>
</protein>
<keyword evidence="2" id="KW-1185">Reference proteome</keyword>
<dbReference type="AlphaFoldDB" id="A0A9X3MT24"/>
<reference evidence="1" key="1">
    <citation type="submission" date="2022-10" db="EMBL/GenBank/DDBJ databases">
        <title>The WGS of Solirubrobacter ginsenosidimutans DSM 21036.</title>
        <authorList>
            <person name="Jiang Z."/>
        </authorList>
    </citation>
    <scope>NUCLEOTIDE SEQUENCE</scope>
    <source>
        <strain evidence="1">DSM 21036</strain>
    </source>
</reference>
<organism evidence="1 2">
    <name type="scientific">Solirubrobacter ginsenosidimutans</name>
    <dbReference type="NCBI Taxonomy" id="490573"/>
    <lineage>
        <taxon>Bacteria</taxon>
        <taxon>Bacillati</taxon>
        <taxon>Actinomycetota</taxon>
        <taxon>Thermoleophilia</taxon>
        <taxon>Solirubrobacterales</taxon>
        <taxon>Solirubrobacteraceae</taxon>
        <taxon>Solirubrobacter</taxon>
    </lineage>
</organism>
<evidence type="ECO:0000313" key="2">
    <source>
        <dbReference type="Proteomes" id="UP001149140"/>
    </source>
</evidence>
<dbReference type="GO" id="GO:0018169">
    <property type="term" value="F:ribosomal S6-glutamic acid ligase activity"/>
    <property type="evidence" value="ECO:0007669"/>
    <property type="project" value="TreeGrafter"/>
</dbReference>
<dbReference type="PANTHER" id="PTHR21621">
    <property type="entry name" value="RIBOSOMAL PROTEIN S6 MODIFICATION PROTEIN"/>
    <property type="match status" value="1"/>
</dbReference>
<evidence type="ECO:0008006" key="3">
    <source>
        <dbReference type="Google" id="ProtNLM"/>
    </source>
</evidence>
<dbReference type="SUPFAM" id="SSF56059">
    <property type="entry name" value="Glutathione synthetase ATP-binding domain-like"/>
    <property type="match status" value="1"/>
</dbReference>
<dbReference type="PANTHER" id="PTHR21621:SF0">
    <property type="entry name" value="BETA-CITRYLGLUTAMATE SYNTHASE B-RELATED"/>
    <property type="match status" value="1"/>
</dbReference>
<gene>
    <name evidence="1" type="ORF">OM076_13745</name>
</gene>